<evidence type="ECO:0000256" key="6">
    <source>
        <dbReference type="ARBA" id="ARBA00023136"/>
    </source>
</evidence>
<evidence type="ECO:0000256" key="8">
    <source>
        <dbReference type="SAM" id="Phobius"/>
    </source>
</evidence>
<dbReference type="SUPFAM" id="SSF111352">
    <property type="entry name" value="Ammonium transporter"/>
    <property type="match status" value="1"/>
</dbReference>
<evidence type="ECO:0000313" key="11">
    <source>
        <dbReference type="Proteomes" id="UP000886520"/>
    </source>
</evidence>
<keyword evidence="5 8" id="KW-1133">Transmembrane helix</keyword>
<dbReference type="InterPro" id="IPR001905">
    <property type="entry name" value="Ammonium_transpt"/>
</dbReference>
<evidence type="ECO:0000313" key="10">
    <source>
        <dbReference type="EMBL" id="KAI5074303.1"/>
    </source>
</evidence>
<comment type="subcellular location">
    <subcellularLocation>
        <location evidence="1">Membrane</location>
        <topology evidence="1">Multi-pass membrane protein</topology>
    </subcellularLocation>
</comment>
<dbReference type="InterPro" id="IPR029020">
    <property type="entry name" value="Ammonium/urea_transptr"/>
</dbReference>
<feature type="transmembrane region" description="Helical" evidence="8">
    <location>
        <begin position="124"/>
        <end position="142"/>
    </location>
</feature>
<dbReference type="PANTHER" id="PTHR43029">
    <property type="entry name" value="AMMONIUM TRANSPORTER MEP2"/>
    <property type="match status" value="1"/>
</dbReference>
<dbReference type="Gene3D" id="1.10.3430.10">
    <property type="entry name" value="Ammonium transporter AmtB like domains"/>
    <property type="match status" value="1"/>
</dbReference>
<dbReference type="PANTHER" id="PTHR43029:SF10">
    <property type="entry name" value="AMMONIUM TRANSPORTER MEP2"/>
    <property type="match status" value="1"/>
</dbReference>
<gene>
    <name evidence="10" type="ORF">GOP47_0010264</name>
</gene>
<feature type="transmembrane region" description="Helical" evidence="8">
    <location>
        <begin position="37"/>
        <end position="54"/>
    </location>
</feature>
<sequence length="183" mass="19955">MRRIQTLTFLHQIGEIPINPQLPHTGQPNDHHRRREIYNLPSVLIGAGLLWLGWTGFNGGSQYAAGADASMAVLNTYIAATTSIIVWTTLNIYTNGVSSLIHAVQGMVVGLVCITPTAGVVEGWAAIIIGLCGGGITWLITVKLGNTLDNIRSQNRREHVHGEPQRGDNWWVAGWIISRANIM</sequence>
<proteinExistence type="inferred from homology"/>
<evidence type="ECO:0000256" key="7">
    <source>
        <dbReference type="ARBA" id="ARBA00023177"/>
    </source>
</evidence>
<comment type="caution">
    <text evidence="10">The sequence shown here is derived from an EMBL/GenBank/DDBJ whole genome shotgun (WGS) entry which is preliminary data.</text>
</comment>
<dbReference type="Proteomes" id="UP000886520">
    <property type="component" value="Chromosome 10"/>
</dbReference>
<protein>
    <recommendedName>
        <fullName evidence="9">Ammonium transporter AmtB-like domain-containing protein</fullName>
    </recommendedName>
</protein>
<evidence type="ECO:0000256" key="1">
    <source>
        <dbReference type="ARBA" id="ARBA00004141"/>
    </source>
</evidence>
<organism evidence="10 11">
    <name type="scientific">Adiantum capillus-veneris</name>
    <name type="common">Maidenhair fern</name>
    <dbReference type="NCBI Taxonomy" id="13818"/>
    <lineage>
        <taxon>Eukaryota</taxon>
        <taxon>Viridiplantae</taxon>
        <taxon>Streptophyta</taxon>
        <taxon>Embryophyta</taxon>
        <taxon>Tracheophyta</taxon>
        <taxon>Polypodiopsida</taxon>
        <taxon>Polypodiidae</taxon>
        <taxon>Polypodiales</taxon>
        <taxon>Pteridineae</taxon>
        <taxon>Pteridaceae</taxon>
        <taxon>Vittarioideae</taxon>
        <taxon>Adiantum</taxon>
    </lineage>
</organism>
<evidence type="ECO:0000256" key="3">
    <source>
        <dbReference type="ARBA" id="ARBA00022448"/>
    </source>
</evidence>
<evidence type="ECO:0000259" key="9">
    <source>
        <dbReference type="Pfam" id="PF00909"/>
    </source>
</evidence>
<feature type="domain" description="Ammonium transporter AmtB-like" evidence="9">
    <location>
        <begin position="30"/>
        <end position="139"/>
    </location>
</feature>
<evidence type="ECO:0000256" key="4">
    <source>
        <dbReference type="ARBA" id="ARBA00022692"/>
    </source>
</evidence>
<reference evidence="10" key="1">
    <citation type="submission" date="2021-01" db="EMBL/GenBank/DDBJ databases">
        <title>Adiantum capillus-veneris genome.</title>
        <authorList>
            <person name="Fang Y."/>
            <person name="Liao Q."/>
        </authorList>
    </citation>
    <scope>NUCLEOTIDE SEQUENCE</scope>
    <source>
        <strain evidence="10">H3</strain>
        <tissue evidence="10">Leaf</tissue>
    </source>
</reference>
<keyword evidence="4 8" id="KW-0812">Transmembrane</keyword>
<dbReference type="EMBL" id="JABFUD020000010">
    <property type="protein sequence ID" value="KAI5074303.1"/>
    <property type="molecule type" value="Genomic_DNA"/>
</dbReference>
<dbReference type="InterPro" id="IPR024041">
    <property type="entry name" value="NH4_transpt_AmtB-like_dom"/>
</dbReference>
<dbReference type="GO" id="GO:0008519">
    <property type="term" value="F:ammonium channel activity"/>
    <property type="evidence" value="ECO:0007669"/>
    <property type="project" value="InterPro"/>
</dbReference>
<evidence type="ECO:0000256" key="5">
    <source>
        <dbReference type="ARBA" id="ARBA00022989"/>
    </source>
</evidence>
<feature type="transmembrane region" description="Helical" evidence="8">
    <location>
        <begin position="100"/>
        <end position="118"/>
    </location>
</feature>
<keyword evidence="6 8" id="KW-0472">Membrane</keyword>
<dbReference type="AlphaFoldDB" id="A0A9D4ZG56"/>
<keyword evidence="11" id="KW-1185">Reference proteome</keyword>
<evidence type="ECO:0000256" key="2">
    <source>
        <dbReference type="ARBA" id="ARBA00005887"/>
    </source>
</evidence>
<comment type="similarity">
    <text evidence="2">Belongs to the ammonia transporter channel (TC 1.A.11.2) family.</text>
</comment>
<name>A0A9D4ZG56_ADICA</name>
<dbReference type="Pfam" id="PF00909">
    <property type="entry name" value="Ammonium_transp"/>
    <property type="match status" value="1"/>
</dbReference>
<keyword evidence="3" id="KW-0813">Transport</keyword>
<dbReference type="GO" id="GO:0005886">
    <property type="term" value="C:plasma membrane"/>
    <property type="evidence" value="ECO:0007669"/>
    <property type="project" value="TreeGrafter"/>
</dbReference>
<feature type="transmembrane region" description="Helical" evidence="8">
    <location>
        <begin position="74"/>
        <end position="93"/>
    </location>
</feature>
<keyword evidence="7" id="KW-0924">Ammonia transport</keyword>
<dbReference type="OrthoDB" id="534912at2759"/>
<accession>A0A9D4ZG56</accession>